<dbReference type="Proteomes" id="UP000094707">
    <property type="component" value="Chromosome I"/>
</dbReference>
<dbReference type="GeneID" id="30411446"/>
<reference evidence="1 2" key="1">
    <citation type="submission" date="2016-08" db="EMBL/GenBank/DDBJ databases">
        <authorList>
            <person name="Seilhamer J.J."/>
        </authorList>
    </citation>
    <scope>NUCLEOTIDE SEQUENCE [LARGE SCALE GENOMIC DNA]</scope>
    <source>
        <strain evidence="1">Buetzberg</strain>
    </source>
</reference>
<dbReference type="OrthoDB" id="359539at2157"/>
<proteinExistence type="predicted"/>
<evidence type="ECO:0000313" key="2">
    <source>
        <dbReference type="Proteomes" id="UP000094707"/>
    </source>
</evidence>
<name>A0A1D3L0I2_9EURY</name>
<dbReference type="AlphaFoldDB" id="A0A1D3L0I2"/>
<organism evidence="1 2">
    <name type="scientific">Methanobacterium congolense</name>
    <dbReference type="NCBI Taxonomy" id="118062"/>
    <lineage>
        <taxon>Archaea</taxon>
        <taxon>Methanobacteriati</taxon>
        <taxon>Methanobacteriota</taxon>
        <taxon>Methanomada group</taxon>
        <taxon>Methanobacteria</taxon>
        <taxon>Methanobacteriales</taxon>
        <taxon>Methanobacteriaceae</taxon>
        <taxon>Methanobacterium</taxon>
    </lineage>
</organism>
<evidence type="ECO:0000313" key="1">
    <source>
        <dbReference type="EMBL" id="SCG85164.1"/>
    </source>
</evidence>
<keyword evidence="2" id="KW-1185">Reference proteome</keyword>
<dbReference type="EMBL" id="LT607756">
    <property type="protein sequence ID" value="SCG85164.1"/>
    <property type="molecule type" value="Genomic_DNA"/>
</dbReference>
<sequence>MPIFFDTNVPVGYIFKWDPWHPYAESAFAIEDLKYWSETVKNETRRKIKEFKNSYSNLLLFLWSELKNTEGKFSKKDIIQLANSSEIDLDTRKIRITIEEIWKNEKFRVCLIFS</sequence>
<gene>
    <name evidence="1" type="ORF">MCBB_0590</name>
</gene>
<dbReference type="RefSeq" id="WP_071906358.1">
    <property type="nucleotide sequence ID" value="NZ_LT607756.1"/>
</dbReference>
<protein>
    <submittedName>
        <fullName evidence="1">Adenovirus penton base protein</fullName>
    </submittedName>
</protein>
<accession>A0A1D3L0I2</accession>
<dbReference type="STRING" id="118062.MCBB_0590"/>
<dbReference type="KEGG" id="mcub:MCBB_0590"/>